<dbReference type="PIRSF" id="PIRSF005508">
    <property type="entry name" value="Acr3"/>
    <property type="match status" value="1"/>
</dbReference>
<feature type="transmembrane region" description="Helical" evidence="9">
    <location>
        <begin position="192"/>
        <end position="214"/>
    </location>
</feature>
<feature type="transmembrane region" description="Helical" evidence="9">
    <location>
        <begin position="127"/>
        <end position="146"/>
    </location>
</feature>
<comment type="subcellular location">
    <subcellularLocation>
        <location evidence="1 8">Cell membrane</location>
        <topology evidence="1 8">Multi-pass membrane protein</topology>
    </subcellularLocation>
</comment>
<dbReference type="PANTHER" id="PTHR43057:SF1">
    <property type="entry name" value="ARSENICAL-RESISTANCE PROTEIN 3"/>
    <property type="match status" value="1"/>
</dbReference>
<sequence>MTTISEKKHNKLAIGIWEKYLSLWVGLSMIAGILIGYFLPGVPIDLEGMTFYNVSIPTSILLWIMIFPMFLKIDFFSVVGALKKPKGIALTSFINYAIKPFTMFAIAAFFFYVVFNQWVSSELAGEYIAGAVLLGAAPCTAMVFVWSKLTNGDPAYTLVQVSVNDILILLLYVPIVSLLLGVTDIDVPMETLVLSLVLFIVAPLVAAIFTRNVVVNKKGKEYFENTFIGKFDGYTNLGLVLTLIIIFTTQGQPIIENPLHILLISVPLIIQNILIYVIGYGGSKACRLPYNIAAPAAMVGTSNFFELAVAVSISMFGLDSGATLVTVVGVLIEVPMMLLLVKFSNKTKHWFDGYEY</sequence>
<evidence type="ECO:0000256" key="2">
    <source>
        <dbReference type="ARBA" id="ARBA00010110"/>
    </source>
</evidence>
<reference evidence="10 11" key="1">
    <citation type="submission" date="2014-12" db="EMBL/GenBank/DDBJ databases">
        <title>Draft genome sequences of 29 type strains of Enterococci.</title>
        <authorList>
            <person name="Zhong Z."/>
            <person name="Sun Z."/>
            <person name="Liu W."/>
            <person name="Zhang W."/>
            <person name="Zhang H."/>
        </authorList>
    </citation>
    <scope>NUCLEOTIDE SEQUENCE [LARGE SCALE GENOMIC DNA]</scope>
    <source>
        <strain evidence="10 11">DSM 17690</strain>
    </source>
</reference>
<evidence type="ECO:0000313" key="11">
    <source>
        <dbReference type="Proteomes" id="UP000182149"/>
    </source>
</evidence>
<proteinExistence type="inferred from homology"/>
<organism evidence="10 11">
    <name type="scientific">Enterococcus aquimarinus</name>
    <dbReference type="NCBI Taxonomy" id="328396"/>
    <lineage>
        <taxon>Bacteria</taxon>
        <taxon>Bacillati</taxon>
        <taxon>Bacillota</taxon>
        <taxon>Bacilli</taxon>
        <taxon>Lactobacillales</taxon>
        <taxon>Enterococcaceae</taxon>
        <taxon>Enterococcus</taxon>
    </lineage>
</organism>
<keyword evidence="5 8" id="KW-0812">Transmembrane</keyword>
<protein>
    <submittedName>
        <fullName evidence="10">Arsenite resistance protein ArsB</fullName>
    </submittedName>
</protein>
<dbReference type="Pfam" id="PF01758">
    <property type="entry name" value="SBF"/>
    <property type="match status" value="1"/>
</dbReference>
<evidence type="ECO:0000256" key="8">
    <source>
        <dbReference type="PIRNR" id="PIRNR005508"/>
    </source>
</evidence>
<feature type="transmembrane region" description="Helical" evidence="9">
    <location>
        <begin position="60"/>
        <end position="82"/>
    </location>
</feature>
<dbReference type="NCBIfam" id="TIGR00832">
    <property type="entry name" value="acr3"/>
    <property type="match status" value="1"/>
</dbReference>
<dbReference type="GO" id="GO:0015297">
    <property type="term" value="F:antiporter activity"/>
    <property type="evidence" value="ECO:0007669"/>
    <property type="project" value="UniProtKB-UniRule"/>
</dbReference>
<dbReference type="InterPro" id="IPR038770">
    <property type="entry name" value="Na+/solute_symporter_sf"/>
</dbReference>
<comment type="caution">
    <text evidence="10">The sequence shown here is derived from an EMBL/GenBank/DDBJ whole genome shotgun (WGS) entry which is preliminary data.</text>
</comment>
<keyword evidence="11" id="KW-1185">Reference proteome</keyword>
<evidence type="ECO:0000256" key="9">
    <source>
        <dbReference type="SAM" id="Phobius"/>
    </source>
</evidence>
<feature type="transmembrane region" description="Helical" evidence="9">
    <location>
        <begin position="261"/>
        <end position="280"/>
    </location>
</feature>
<feature type="transmembrane region" description="Helical" evidence="9">
    <location>
        <begin position="322"/>
        <end position="341"/>
    </location>
</feature>
<feature type="transmembrane region" description="Helical" evidence="9">
    <location>
        <begin position="21"/>
        <end position="40"/>
    </location>
</feature>
<dbReference type="InterPro" id="IPR002657">
    <property type="entry name" value="BilAc:Na_symport/Acr3"/>
</dbReference>
<accession>A0A1L8QY06</accession>
<dbReference type="AlphaFoldDB" id="A0A1L8QY06"/>
<dbReference type="PANTHER" id="PTHR43057">
    <property type="entry name" value="ARSENITE EFFLUX TRANSPORTER"/>
    <property type="match status" value="1"/>
</dbReference>
<evidence type="ECO:0000256" key="7">
    <source>
        <dbReference type="ARBA" id="ARBA00023136"/>
    </source>
</evidence>
<keyword evidence="4 8" id="KW-1003">Cell membrane</keyword>
<gene>
    <name evidence="10" type="ORF">RU93_GL000312</name>
</gene>
<evidence type="ECO:0000256" key="5">
    <source>
        <dbReference type="ARBA" id="ARBA00022692"/>
    </source>
</evidence>
<comment type="similarity">
    <text evidence="2 8">Belongs to the arsenical resistance-3 (ACR3) (TC 2.A.59) family.</text>
</comment>
<feature type="transmembrane region" description="Helical" evidence="9">
    <location>
        <begin position="234"/>
        <end position="255"/>
    </location>
</feature>
<dbReference type="GO" id="GO:0015104">
    <property type="term" value="F:antimonite transmembrane transporter activity"/>
    <property type="evidence" value="ECO:0007669"/>
    <property type="project" value="TreeGrafter"/>
</dbReference>
<evidence type="ECO:0000313" key="10">
    <source>
        <dbReference type="EMBL" id="OJG12382.1"/>
    </source>
</evidence>
<feature type="transmembrane region" description="Helical" evidence="9">
    <location>
        <begin position="94"/>
        <end position="115"/>
    </location>
</feature>
<keyword evidence="3 8" id="KW-0813">Transport</keyword>
<dbReference type="GO" id="GO:0005886">
    <property type="term" value="C:plasma membrane"/>
    <property type="evidence" value="ECO:0007669"/>
    <property type="project" value="UniProtKB-SubCell"/>
</dbReference>
<dbReference type="EMBL" id="JXKD01000001">
    <property type="protein sequence ID" value="OJG12382.1"/>
    <property type="molecule type" value="Genomic_DNA"/>
</dbReference>
<dbReference type="STRING" id="328396.RU93_GL000312"/>
<name>A0A1L8QY06_9ENTE</name>
<keyword evidence="7 8" id="KW-0472">Membrane</keyword>
<dbReference type="Gene3D" id="1.20.1530.20">
    <property type="match status" value="1"/>
</dbReference>
<evidence type="ECO:0000256" key="3">
    <source>
        <dbReference type="ARBA" id="ARBA00022448"/>
    </source>
</evidence>
<dbReference type="InterPro" id="IPR004706">
    <property type="entry name" value="Arsenical-R_Acr3"/>
</dbReference>
<dbReference type="GO" id="GO:0015105">
    <property type="term" value="F:arsenite transmembrane transporter activity"/>
    <property type="evidence" value="ECO:0007669"/>
    <property type="project" value="TreeGrafter"/>
</dbReference>
<dbReference type="OrthoDB" id="9771457at2"/>
<dbReference type="Proteomes" id="UP000182149">
    <property type="component" value="Unassembled WGS sequence"/>
</dbReference>
<keyword evidence="6 8" id="KW-1133">Transmembrane helix</keyword>
<feature type="transmembrane region" description="Helical" evidence="9">
    <location>
        <begin position="158"/>
        <end position="180"/>
    </location>
</feature>
<feature type="transmembrane region" description="Helical" evidence="9">
    <location>
        <begin position="292"/>
        <end position="316"/>
    </location>
</feature>
<dbReference type="RefSeq" id="WP_071873853.1">
    <property type="nucleotide sequence ID" value="NZ_JBHSHF010000002.1"/>
</dbReference>
<evidence type="ECO:0000256" key="1">
    <source>
        <dbReference type="ARBA" id="ARBA00004651"/>
    </source>
</evidence>
<evidence type="ECO:0000256" key="6">
    <source>
        <dbReference type="ARBA" id="ARBA00022989"/>
    </source>
</evidence>
<evidence type="ECO:0000256" key="4">
    <source>
        <dbReference type="ARBA" id="ARBA00022475"/>
    </source>
</evidence>